<feature type="repeat" description="TPR" evidence="3">
    <location>
        <begin position="519"/>
        <end position="551"/>
    </location>
</feature>
<dbReference type="PANTHER" id="PTHR44858">
    <property type="entry name" value="TETRATRICOPEPTIDE REPEAT PROTEIN 6"/>
    <property type="match status" value="1"/>
</dbReference>
<dbReference type="PROSITE" id="PS50293">
    <property type="entry name" value="TPR_REGION"/>
    <property type="match status" value="1"/>
</dbReference>
<feature type="signal peptide" evidence="4">
    <location>
        <begin position="1"/>
        <end position="23"/>
    </location>
</feature>
<evidence type="ECO:0000313" key="6">
    <source>
        <dbReference type="Proteomes" id="UP000451233"/>
    </source>
</evidence>
<reference evidence="5 6" key="1">
    <citation type="submission" date="2019-11" db="EMBL/GenBank/DDBJ databases">
        <title>Pedobacter sp. HMF7056 Genome sequencing and assembly.</title>
        <authorList>
            <person name="Kang H."/>
            <person name="Kim H."/>
            <person name="Joh K."/>
        </authorList>
    </citation>
    <scope>NUCLEOTIDE SEQUENCE [LARGE SCALE GENOMIC DNA]</scope>
    <source>
        <strain evidence="5 6">HMF7056</strain>
    </source>
</reference>
<evidence type="ECO:0000313" key="5">
    <source>
        <dbReference type="EMBL" id="MXV16910.1"/>
    </source>
</evidence>
<keyword evidence="4" id="KW-0732">Signal</keyword>
<dbReference type="Proteomes" id="UP000451233">
    <property type="component" value="Unassembled WGS sequence"/>
</dbReference>
<dbReference type="PROSITE" id="PS50005">
    <property type="entry name" value="TPR"/>
    <property type="match status" value="2"/>
</dbReference>
<dbReference type="AlphaFoldDB" id="A0A7K1Y0Y4"/>
<organism evidence="5 6">
    <name type="scientific">Hufsiella ginkgonis</name>
    <dbReference type="NCBI Taxonomy" id="2695274"/>
    <lineage>
        <taxon>Bacteria</taxon>
        <taxon>Pseudomonadati</taxon>
        <taxon>Bacteroidota</taxon>
        <taxon>Sphingobacteriia</taxon>
        <taxon>Sphingobacteriales</taxon>
        <taxon>Sphingobacteriaceae</taxon>
        <taxon>Hufsiella</taxon>
    </lineage>
</organism>
<keyword evidence="2 3" id="KW-0802">TPR repeat</keyword>
<protein>
    <recommendedName>
        <fullName evidence="7">Tetratricopeptide repeat protein</fullName>
    </recommendedName>
</protein>
<dbReference type="RefSeq" id="WP_160907925.1">
    <property type="nucleotide sequence ID" value="NZ_WVHS01000004.1"/>
</dbReference>
<evidence type="ECO:0000256" key="4">
    <source>
        <dbReference type="SAM" id="SignalP"/>
    </source>
</evidence>
<accession>A0A7K1Y0Y4</accession>
<sequence>METNMKLTALLPALLLATTTVLGQGAPEIKKAIDAEQWQKAKGLAKALVTAKPSSGEGYAFLGNIYLESGYPDSAKTVFEKGIAAESSYALNYVGLGAVKLETNNAAAATADFDKAISLTNKKDPQTFLQIGKAYTAAAKPDYTRALSYQQQAKLIDPKNAEVYLALGETYQLSKKQNDAYDNYNKAIELDPALLRAKVDLGVLLKNSRAFKESAEQFNKILATDPNYAPAYRELAENYYLWANIEPKTYDANIKQALTYYRKYVDLTDRSVESRMRYADFLILAKDYKTLEQEAQAMAQMEKSNKRILRYLGYSAYENGNFPASADALTNFIAKVETDRVIPRDYLYLGKAQLKTGKSSDAVTNIEKAVAMDSTVAGDLEEAAKALFTAKNYEDAARLYELTLKNPNSKSVAYNNFYMGMAYYFNYAAKVKGGKDSTNTAMMTENAAILVKADSAFSKVIALSPASPDAYLYRARVKRLLDDEKNPQGLMIPDYEKYVELVTAKPDFATNDRVKTTAIEAYSYLGAYSAKTDKEEAKDYFKKIIQLDPQNDYAVNSLKSLN</sequence>
<evidence type="ECO:0000256" key="3">
    <source>
        <dbReference type="PROSITE-ProRule" id="PRU00339"/>
    </source>
</evidence>
<dbReference type="SMART" id="SM00028">
    <property type="entry name" value="TPR"/>
    <property type="match status" value="7"/>
</dbReference>
<dbReference type="InterPro" id="IPR019734">
    <property type="entry name" value="TPR_rpt"/>
</dbReference>
<evidence type="ECO:0000256" key="2">
    <source>
        <dbReference type="ARBA" id="ARBA00022803"/>
    </source>
</evidence>
<comment type="caution">
    <text evidence="5">The sequence shown here is derived from an EMBL/GenBank/DDBJ whole genome shotgun (WGS) entry which is preliminary data.</text>
</comment>
<dbReference type="PANTHER" id="PTHR44858:SF1">
    <property type="entry name" value="UDP-N-ACETYLGLUCOSAMINE--PEPTIDE N-ACETYLGLUCOSAMINYLTRANSFERASE SPINDLY-RELATED"/>
    <property type="match status" value="1"/>
</dbReference>
<dbReference type="SUPFAM" id="SSF48452">
    <property type="entry name" value="TPR-like"/>
    <property type="match status" value="2"/>
</dbReference>
<keyword evidence="1" id="KW-0677">Repeat</keyword>
<gene>
    <name evidence="5" type="ORF">GS398_16540</name>
</gene>
<evidence type="ECO:0008006" key="7">
    <source>
        <dbReference type="Google" id="ProtNLM"/>
    </source>
</evidence>
<dbReference type="EMBL" id="WVHS01000004">
    <property type="protein sequence ID" value="MXV16910.1"/>
    <property type="molecule type" value="Genomic_DNA"/>
</dbReference>
<feature type="repeat" description="TPR" evidence="3">
    <location>
        <begin position="161"/>
        <end position="194"/>
    </location>
</feature>
<dbReference type="InterPro" id="IPR050498">
    <property type="entry name" value="Ycf3"/>
</dbReference>
<dbReference type="Pfam" id="PF13432">
    <property type="entry name" value="TPR_16"/>
    <property type="match status" value="1"/>
</dbReference>
<name>A0A7K1Y0Y4_9SPHI</name>
<dbReference type="Gene3D" id="1.25.40.10">
    <property type="entry name" value="Tetratricopeptide repeat domain"/>
    <property type="match status" value="3"/>
</dbReference>
<proteinExistence type="predicted"/>
<dbReference type="InterPro" id="IPR011990">
    <property type="entry name" value="TPR-like_helical_dom_sf"/>
</dbReference>
<evidence type="ECO:0000256" key="1">
    <source>
        <dbReference type="ARBA" id="ARBA00022737"/>
    </source>
</evidence>
<keyword evidence="6" id="KW-1185">Reference proteome</keyword>
<feature type="chain" id="PRO_5029503060" description="Tetratricopeptide repeat protein" evidence="4">
    <location>
        <begin position="24"/>
        <end position="562"/>
    </location>
</feature>
<dbReference type="Pfam" id="PF13181">
    <property type="entry name" value="TPR_8"/>
    <property type="match status" value="3"/>
</dbReference>